<keyword evidence="2" id="KW-0254">Endocytosis</keyword>
<feature type="domain" description="F-BAR" evidence="8">
    <location>
        <begin position="1"/>
        <end position="251"/>
    </location>
</feature>
<dbReference type="InterPro" id="IPR027267">
    <property type="entry name" value="AH/BAR_dom_sf"/>
</dbReference>
<reference evidence="9 10" key="1">
    <citation type="journal article" date="2019" name="BMC Genomics">
        <title>New insights from Opisthorchis felineus genome: update on genomics of the epidemiologically important liver flukes.</title>
        <authorList>
            <person name="Ershov N.I."/>
            <person name="Mordvinov V.A."/>
            <person name="Prokhortchouk E.B."/>
            <person name="Pakharukova M.Y."/>
            <person name="Gunbin K.V."/>
            <person name="Ustyantsev K."/>
            <person name="Genaev M.A."/>
            <person name="Blinov A.G."/>
            <person name="Mazur A."/>
            <person name="Boulygina E."/>
            <person name="Tsygankova S."/>
            <person name="Khrameeva E."/>
            <person name="Chekanov N."/>
            <person name="Fan G."/>
            <person name="Xiao A."/>
            <person name="Zhang H."/>
            <person name="Xu X."/>
            <person name="Yang H."/>
            <person name="Solovyev V."/>
            <person name="Lee S.M."/>
            <person name="Liu X."/>
            <person name="Afonnikov D.A."/>
            <person name="Skryabin K.G."/>
        </authorList>
    </citation>
    <scope>NUCLEOTIDE SEQUENCE [LARGE SCALE GENOMIC DNA]</scope>
    <source>
        <strain evidence="9">AK-0245</strain>
        <tissue evidence="9">Whole organism</tissue>
    </source>
</reference>
<organism evidence="9 10">
    <name type="scientific">Opisthorchis felineus</name>
    <dbReference type="NCBI Taxonomy" id="147828"/>
    <lineage>
        <taxon>Eukaryota</taxon>
        <taxon>Metazoa</taxon>
        <taxon>Spiralia</taxon>
        <taxon>Lophotrochozoa</taxon>
        <taxon>Platyhelminthes</taxon>
        <taxon>Trematoda</taxon>
        <taxon>Digenea</taxon>
        <taxon>Opisthorchiida</taxon>
        <taxon>Opisthorchiata</taxon>
        <taxon>Opisthorchiidae</taxon>
        <taxon>Opisthorchis</taxon>
    </lineage>
</organism>
<feature type="compositionally biased region" description="Polar residues" evidence="7">
    <location>
        <begin position="401"/>
        <end position="410"/>
    </location>
</feature>
<feature type="region of interest" description="Disordered" evidence="7">
    <location>
        <begin position="675"/>
        <end position="694"/>
    </location>
</feature>
<keyword evidence="4" id="KW-0472">Membrane</keyword>
<dbReference type="InterPro" id="IPR031160">
    <property type="entry name" value="F_BAR_dom"/>
</dbReference>
<gene>
    <name evidence="9" type="ORF">CRM22_001830</name>
</gene>
<dbReference type="GO" id="GO:0005737">
    <property type="term" value="C:cytoplasm"/>
    <property type="evidence" value="ECO:0007669"/>
    <property type="project" value="TreeGrafter"/>
</dbReference>
<evidence type="ECO:0000313" key="10">
    <source>
        <dbReference type="Proteomes" id="UP000308267"/>
    </source>
</evidence>
<evidence type="ECO:0000256" key="7">
    <source>
        <dbReference type="SAM" id="MobiDB-lite"/>
    </source>
</evidence>
<name>A0A4S2M8Q1_OPIFE</name>
<comment type="caution">
    <text evidence="9">The sequence shown here is derived from an EMBL/GenBank/DDBJ whole genome shotgun (WGS) entry which is preliminary data.</text>
</comment>
<dbReference type="Pfam" id="PF22699">
    <property type="entry name" value="GMIP-like_FCH"/>
    <property type="match status" value="1"/>
</dbReference>
<dbReference type="Gene3D" id="1.20.1270.60">
    <property type="entry name" value="Arfaptin homology (AH) domain/BAR domain"/>
    <property type="match status" value="1"/>
</dbReference>
<dbReference type="OrthoDB" id="5593455at2759"/>
<dbReference type="InterPro" id="IPR001060">
    <property type="entry name" value="FCH_dom"/>
</dbReference>
<keyword evidence="3 6" id="KW-0175">Coiled coil</keyword>
<sequence length="1257" mass="136533">METCLFAANFWGEKHAGFDILYQNLKLDTRSTSDLVDFLRESGAAEDAYSKSLWKLSKQTASSTTTNAFRPCWSLVHRLTESMAQFHQSLAQSQLLLMKDVQKYLEEQQKRHKSLRESEASTQEVVHAFQVSAVQWQRAKEVYNSRLAEYQRVTRNESVSTREQEKAETKLKKALDEYRYSVEKYNNLRTQFVNKMHSSCAQFQEVEASHLDHMREFLHRYHAILAPCGPTLHEFFSQFRQNLDGVTTEELLQTFVKERGTGSDEPQCVALEDVEVASAFSAAGADRVSASVANSIGTRALEAFFGREPRAASALAAVRNMFKPHIPPSLSPLKMNFLVDQSVVLPGSNEDLLSGIMPERQAGPWNRELIDLIGTESKVDDEPSHTSLTDLNGEEPPVASMPTSVTSSGACISAPPKRREGFFRRRRNSLTQDSISAGNAVGSSTTLGTPTDSTASPIQSSGSLSAFNIVAKRGLRRLGTPNSNGKEKLGSKSEMKSEVPSGSDDWQITATPLELPKDEEGYSIRPSDPWSEGLGDDQAELTNSDSGSDSEVDVVGRSFKGLKVNIRPVGEFAPGVTTLPSDSVAVPVIQKLPGGLNPPLSNRSHAPVLHDRRSGRSRQREIFSSPQLPAKPVLSASLIQQLPTAPALPPPPGVLSSGSPATFNRSQTVDDTCFLPWRETDSPRPTVTRPRWPGCQTWSKETGASSAGNGISASCDSGTFDVSSAKPNSMLPAVRPWEETSSTAVDSLSDVRRCVSAVPHQLRSDDAVADQLNLVQKDGRSDWSAFDFKPTGALVDPQLTNTSATAWPTQTNHFENFTSEPTTPTPPEPPQRSHSKFPANVGSALSIPSLNAFNVPHSTTASVSSLQPSPTPPGALSVAAAFSETWRAHFLNGGGSSFSTITPPPVQTVSGELTLAFPTPAVKQLVSAPSIAPLVLKLTNAFRLRDMQSKLEGASITPLSPEENSICPPTESALVAAAYVVTVPGSVVIRCLSEELQKRITSNVDAGKSDSTASGPPYVKLDLLTYTVSFSAYGQSSNITPPIHLCTYWRCEPTMTDFRLDYTTHWPTSENTSSLPARGDLRVHLSVDGGVARMQSLPLGFWFPDSNRATWQIPLGQPTTNSTGSTPLQTNALPTTNLNTSGTIRAKFILTNGPGRPQPVALQFFREDCLASGVLLELEGSDYRLSLCKRRVIGDRYICDPPSHSPRFQLHPAPQALKTINQPPKPPSRIPLPHSDGLPQLIQDSPSLVAKAEDSIP</sequence>
<dbReference type="SMART" id="SM00055">
    <property type="entry name" value="FCH"/>
    <property type="match status" value="1"/>
</dbReference>
<dbReference type="PROSITE" id="PS51741">
    <property type="entry name" value="F_BAR"/>
    <property type="match status" value="1"/>
</dbReference>
<evidence type="ECO:0000256" key="3">
    <source>
        <dbReference type="ARBA" id="ARBA00023054"/>
    </source>
</evidence>
<feature type="region of interest" description="Disordered" evidence="7">
    <location>
        <begin position="813"/>
        <end position="840"/>
    </location>
</feature>
<protein>
    <recommendedName>
        <fullName evidence="8">F-BAR domain-containing protein</fullName>
    </recommendedName>
</protein>
<evidence type="ECO:0000256" key="1">
    <source>
        <dbReference type="ARBA" id="ARBA00011064"/>
    </source>
</evidence>
<evidence type="ECO:0000313" key="9">
    <source>
        <dbReference type="EMBL" id="TGZ72840.1"/>
    </source>
</evidence>
<feature type="compositionally biased region" description="Basic and acidic residues" evidence="7">
    <location>
        <begin position="485"/>
        <end position="497"/>
    </location>
</feature>
<evidence type="ECO:0000259" key="8">
    <source>
        <dbReference type="PROSITE" id="PS51741"/>
    </source>
</evidence>
<dbReference type="GO" id="GO:0006897">
    <property type="term" value="P:endocytosis"/>
    <property type="evidence" value="ECO:0007669"/>
    <property type="project" value="UniProtKB-KW"/>
</dbReference>
<dbReference type="Pfam" id="PF10291">
    <property type="entry name" value="muHD"/>
    <property type="match status" value="1"/>
</dbReference>
<feature type="region of interest" description="Disordered" evidence="7">
    <location>
        <begin position="594"/>
        <end position="627"/>
    </location>
</feature>
<dbReference type="GO" id="GO:0005886">
    <property type="term" value="C:plasma membrane"/>
    <property type="evidence" value="ECO:0007669"/>
    <property type="project" value="TreeGrafter"/>
</dbReference>
<dbReference type="Proteomes" id="UP000308267">
    <property type="component" value="Unassembled WGS sequence"/>
</dbReference>
<feature type="compositionally biased region" description="Basic and acidic residues" evidence="7">
    <location>
        <begin position="608"/>
        <end position="621"/>
    </location>
</feature>
<feature type="region of interest" description="Disordered" evidence="7">
    <location>
        <begin position="476"/>
        <end position="552"/>
    </location>
</feature>
<dbReference type="STRING" id="147828.A0A4S2M8Q1"/>
<dbReference type="AlphaFoldDB" id="A0A4S2M8Q1"/>
<keyword evidence="10" id="KW-1185">Reference proteome</keyword>
<dbReference type="EMBL" id="SJOL01003249">
    <property type="protein sequence ID" value="TGZ72840.1"/>
    <property type="molecule type" value="Genomic_DNA"/>
</dbReference>
<dbReference type="GO" id="GO:0005905">
    <property type="term" value="C:clathrin-coated pit"/>
    <property type="evidence" value="ECO:0007669"/>
    <property type="project" value="UniProtKB-KW"/>
</dbReference>
<keyword evidence="4" id="KW-0168">Coated pit</keyword>
<dbReference type="PANTHER" id="PTHR23065">
    <property type="entry name" value="PROLINE-SERINE-THREONINE PHOSPHATASE INTERACTING PROTEIN 1"/>
    <property type="match status" value="1"/>
</dbReference>
<dbReference type="InterPro" id="IPR054713">
    <property type="entry name" value="GMIP/FCHO2-like_FCH"/>
</dbReference>
<comment type="similarity">
    <text evidence="1">Belongs to the FCHO family.</text>
</comment>
<feature type="region of interest" description="Disordered" evidence="7">
    <location>
        <begin position="376"/>
        <end position="415"/>
    </location>
</feature>
<comment type="subcellular location">
    <subcellularLocation>
        <location evidence="5">Membrane</location>
        <location evidence="5">Coated pit</location>
    </subcellularLocation>
</comment>
<proteinExistence type="inferred from homology"/>
<dbReference type="PANTHER" id="PTHR23065:SF15">
    <property type="entry name" value="AT02057P"/>
    <property type="match status" value="1"/>
</dbReference>
<dbReference type="InterPro" id="IPR018808">
    <property type="entry name" value="Muniscin_C"/>
</dbReference>
<feature type="region of interest" description="Disordered" evidence="7">
    <location>
        <begin position="643"/>
        <end position="662"/>
    </location>
</feature>
<evidence type="ECO:0000256" key="2">
    <source>
        <dbReference type="ARBA" id="ARBA00022583"/>
    </source>
</evidence>
<evidence type="ECO:0000256" key="4">
    <source>
        <dbReference type="ARBA" id="ARBA00023176"/>
    </source>
</evidence>
<evidence type="ECO:0000256" key="6">
    <source>
        <dbReference type="PROSITE-ProRule" id="PRU01077"/>
    </source>
</evidence>
<feature type="region of interest" description="Disordered" evidence="7">
    <location>
        <begin position="429"/>
        <end position="460"/>
    </location>
</feature>
<feature type="region of interest" description="Disordered" evidence="7">
    <location>
        <begin position="1217"/>
        <end position="1257"/>
    </location>
</feature>
<dbReference type="SUPFAM" id="SSF103657">
    <property type="entry name" value="BAR/IMD domain-like"/>
    <property type="match status" value="1"/>
</dbReference>
<evidence type="ECO:0000256" key="5">
    <source>
        <dbReference type="ARBA" id="ARBA00037878"/>
    </source>
</evidence>
<accession>A0A4S2M8Q1</accession>